<dbReference type="EMBL" id="JACGLS010000003">
    <property type="protein sequence ID" value="MBA6156385.1"/>
    <property type="molecule type" value="Genomic_DNA"/>
</dbReference>
<proteinExistence type="predicted"/>
<dbReference type="RefSeq" id="WP_182124890.1">
    <property type="nucleotide sequence ID" value="NZ_JACGLS010000003.1"/>
</dbReference>
<name>A0A839AMS1_9FLAO</name>
<evidence type="ECO:0008006" key="3">
    <source>
        <dbReference type="Google" id="ProtNLM"/>
    </source>
</evidence>
<organism evidence="1 2">
    <name type="scientific">Tenacibaculum pelagium</name>
    <dbReference type="NCBI Taxonomy" id="2759527"/>
    <lineage>
        <taxon>Bacteria</taxon>
        <taxon>Pseudomonadati</taxon>
        <taxon>Bacteroidota</taxon>
        <taxon>Flavobacteriia</taxon>
        <taxon>Flavobacteriales</taxon>
        <taxon>Flavobacteriaceae</taxon>
        <taxon>Tenacibaculum</taxon>
    </lineage>
</organism>
<comment type="caution">
    <text evidence="1">The sequence shown here is derived from an EMBL/GenBank/DDBJ whole genome shotgun (WGS) entry which is preliminary data.</text>
</comment>
<dbReference type="AlphaFoldDB" id="A0A839AMS1"/>
<evidence type="ECO:0000313" key="1">
    <source>
        <dbReference type="EMBL" id="MBA6156385.1"/>
    </source>
</evidence>
<accession>A0A839AMS1</accession>
<dbReference type="Proteomes" id="UP000563906">
    <property type="component" value="Unassembled WGS sequence"/>
</dbReference>
<evidence type="ECO:0000313" key="2">
    <source>
        <dbReference type="Proteomes" id="UP000563906"/>
    </source>
</evidence>
<reference evidence="1 2" key="1">
    <citation type="submission" date="2020-07" db="EMBL/GenBank/DDBJ databases">
        <title>Bacterium isolated from marine sediment.</title>
        <authorList>
            <person name="Shang D."/>
            <person name="Du Z.-J."/>
        </authorList>
    </citation>
    <scope>NUCLEOTIDE SEQUENCE [LARGE SCALE GENOMIC DNA]</scope>
    <source>
        <strain evidence="1 2">S7007</strain>
    </source>
</reference>
<protein>
    <recommendedName>
        <fullName evidence="3">Bacteriocin</fullName>
    </recommendedName>
</protein>
<sequence length="71" mass="7674">MKKSILNLGKALNKLEQKIINGGRERGEGENNDGPNSKGCYEQPVANVNCISPWVYVAGCGYTCMTAPMNP</sequence>
<keyword evidence="2" id="KW-1185">Reference proteome</keyword>
<gene>
    <name evidence="1" type="ORF">H3Z83_07645</name>
</gene>